<gene>
    <name evidence="5" type="ORF">DN745_08430</name>
</gene>
<keyword evidence="1 4" id="KW-0436">Ligase</keyword>
<dbReference type="Pfam" id="PF04107">
    <property type="entry name" value="GCS2"/>
    <property type="match status" value="1"/>
</dbReference>
<dbReference type="EC" id="6.3.2.2" evidence="4"/>
<evidence type="ECO:0000313" key="6">
    <source>
        <dbReference type="Proteomes" id="UP000249799"/>
    </source>
</evidence>
<evidence type="ECO:0000256" key="2">
    <source>
        <dbReference type="ARBA" id="ARBA00022741"/>
    </source>
</evidence>
<dbReference type="InterPro" id="IPR035434">
    <property type="entry name" value="GCL_bact_plant"/>
</dbReference>
<keyword evidence="2 4" id="KW-0547">Nucleotide-binding</keyword>
<dbReference type="InterPro" id="IPR006336">
    <property type="entry name" value="GCS2"/>
</dbReference>
<evidence type="ECO:0000256" key="3">
    <source>
        <dbReference type="ARBA" id="ARBA00022840"/>
    </source>
</evidence>
<dbReference type="Proteomes" id="UP000249799">
    <property type="component" value="Chromosome"/>
</dbReference>
<dbReference type="PIRSF" id="PIRSF017901">
    <property type="entry name" value="GCL"/>
    <property type="match status" value="1"/>
</dbReference>
<name>A0A2Z4FK82_9DELT</name>
<dbReference type="OrthoDB" id="9780152at2"/>
<dbReference type="PANTHER" id="PTHR34378:SF1">
    <property type="entry name" value="GLUTAMATE--CYSTEINE LIGASE, CHLOROPLASTIC"/>
    <property type="match status" value="1"/>
</dbReference>
<evidence type="ECO:0000256" key="4">
    <source>
        <dbReference type="PIRNR" id="PIRNR017901"/>
    </source>
</evidence>
<dbReference type="EMBL" id="CP030032">
    <property type="protein sequence ID" value="AWV89359.1"/>
    <property type="molecule type" value="Genomic_DNA"/>
</dbReference>
<dbReference type="PANTHER" id="PTHR34378">
    <property type="entry name" value="GLUTAMATE--CYSTEINE LIGASE, CHLOROPLASTIC"/>
    <property type="match status" value="1"/>
</dbReference>
<accession>A0A2Z4FK82</accession>
<comment type="function">
    <text evidence="4">Catalyzes the synthesis of gamma-glutamylcysteine (gamma-GC).</text>
</comment>
<protein>
    <recommendedName>
        <fullName evidence="4">Glutamate--cysteine ligase</fullName>
        <ecNumber evidence="4">6.3.2.2</ecNumber>
    </recommendedName>
</protein>
<dbReference type="SUPFAM" id="SSF55931">
    <property type="entry name" value="Glutamine synthetase/guanido kinase"/>
    <property type="match status" value="1"/>
</dbReference>
<sequence length="460" mass="52104">MMSRDINENLVPIESREQLVEYFAAGEKPREEWGVGTEHEKFMFRRDNFEMASYDGDGGIGQILARLRDDKGWEPAYDNGDIVALEQRDPDGKVRAITLEPGGQFELSGAVYNTVYETADELDSHFELMREMTAPDGDNPGMEMVCWGANPFFDRPEIPWMPKSRYKIMREYMPKQGDLAHSMMKQTCTVQANFDYATESDASEIIRTSLLISPIASAIFANSPFIAGEDTGMQTFRGHIWTRTDPARCGWPEFMYRDDWGYADYLEYILDVPMFFIARDGKYINKAGDSFRDFMKNGHGEYNATMGDFELHLSTAFPEIRLKRFVEIRGADAGPRDHMVAMPALWKGILYHEPARKRAADLLGKVDPTSHAQLFHDAYKRGLKAESAQGTVRELAGELLSISADGLDAIADAQGHPSERLLLAPLEEIVNTGKSLADQLRDDWESLDGDRQKLVEKWAF</sequence>
<dbReference type="Gene3D" id="3.30.590.20">
    <property type="match status" value="1"/>
</dbReference>
<dbReference type="AlphaFoldDB" id="A0A2Z4FK82"/>
<keyword evidence="3 4" id="KW-0067">ATP-binding</keyword>
<dbReference type="KEGG" id="bsed:DN745_08430"/>
<organism evidence="5 6">
    <name type="scientific">Bradymonas sediminis</name>
    <dbReference type="NCBI Taxonomy" id="1548548"/>
    <lineage>
        <taxon>Bacteria</taxon>
        <taxon>Deltaproteobacteria</taxon>
        <taxon>Bradymonadales</taxon>
        <taxon>Bradymonadaceae</taxon>
        <taxon>Bradymonas</taxon>
    </lineage>
</organism>
<keyword evidence="6" id="KW-1185">Reference proteome</keyword>
<dbReference type="GO" id="GO:0004357">
    <property type="term" value="F:glutamate-cysteine ligase activity"/>
    <property type="evidence" value="ECO:0007669"/>
    <property type="project" value="UniProtKB-UniRule"/>
</dbReference>
<comment type="catalytic activity">
    <reaction evidence="4">
        <text>L-cysteine + L-glutamate + ATP = gamma-L-glutamyl-L-cysteine + ADP + phosphate + H(+)</text>
        <dbReference type="Rhea" id="RHEA:13285"/>
        <dbReference type="ChEBI" id="CHEBI:15378"/>
        <dbReference type="ChEBI" id="CHEBI:29985"/>
        <dbReference type="ChEBI" id="CHEBI:30616"/>
        <dbReference type="ChEBI" id="CHEBI:35235"/>
        <dbReference type="ChEBI" id="CHEBI:43474"/>
        <dbReference type="ChEBI" id="CHEBI:58173"/>
        <dbReference type="ChEBI" id="CHEBI:456216"/>
        <dbReference type="EC" id="6.3.2.2"/>
    </reaction>
</comment>
<evidence type="ECO:0000256" key="1">
    <source>
        <dbReference type="ARBA" id="ARBA00022598"/>
    </source>
</evidence>
<dbReference type="GO" id="GO:0005524">
    <property type="term" value="F:ATP binding"/>
    <property type="evidence" value="ECO:0007669"/>
    <property type="project" value="UniProtKB-UniRule"/>
</dbReference>
<reference evidence="5 6" key="1">
    <citation type="submission" date="2018-06" db="EMBL/GenBank/DDBJ databases">
        <title>Lujinxingia sediminis gen. nov. sp. nov., a new facultative anaerobic member of the class Deltaproteobacteria, and proposal of Lujinxingaceae fam. nov.</title>
        <authorList>
            <person name="Guo L.-Y."/>
            <person name="Li C.-M."/>
            <person name="Wang S."/>
            <person name="Du Z.-J."/>
        </authorList>
    </citation>
    <scope>NUCLEOTIDE SEQUENCE [LARGE SCALE GENOMIC DNA]</scope>
    <source>
        <strain evidence="5 6">FA350</strain>
    </source>
</reference>
<proteinExistence type="inferred from homology"/>
<dbReference type="GO" id="GO:0006750">
    <property type="term" value="P:glutathione biosynthetic process"/>
    <property type="evidence" value="ECO:0007669"/>
    <property type="project" value="UniProtKB-UniRule"/>
</dbReference>
<evidence type="ECO:0000313" key="5">
    <source>
        <dbReference type="EMBL" id="AWV89359.1"/>
    </source>
</evidence>
<dbReference type="InterPro" id="IPR014746">
    <property type="entry name" value="Gln_synth/guanido_kin_cat_dom"/>
</dbReference>
<comment type="similarity">
    <text evidence="4">Belongs to the glutamate--cysteine ligase type 2 family. EgtA subfamily.</text>
</comment>